<evidence type="ECO:0000256" key="7">
    <source>
        <dbReference type="SAM" id="MobiDB-lite"/>
    </source>
</evidence>
<dbReference type="FunFam" id="3.30.160.60:FF:001366">
    <property type="entry name" value="Zinc finger protein 2"/>
    <property type="match status" value="1"/>
</dbReference>
<evidence type="ECO:0000256" key="1">
    <source>
        <dbReference type="ARBA" id="ARBA00004123"/>
    </source>
</evidence>
<dbReference type="PROSITE" id="PS50157">
    <property type="entry name" value="ZINC_FINGER_C2H2_2"/>
    <property type="match status" value="1"/>
</dbReference>
<dbReference type="InterPro" id="IPR013087">
    <property type="entry name" value="Znf_C2H2_type"/>
</dbReference>
<dbReference type="GO" id="GO:0005634">
    <property type="term" value="C:nucleus"/>
    <property type="evidence" value="ECO:0007669"/>
    <property type="project" value="UniProtKB-SubCell"/>
</dbReference>
<evidence type="ECO:0000256" key="5">
    <source>
        <dbReference type="ARBA" id="ARBA00023242"/>
    </source>
</evidence>
<name>A0A445AV28_ARAHY</name>
<comment type="caution">
    <text evidence="9">The sequence shown here is derived from an EMBL/GenBank/DDBJ whole genome shotgun (WGS) entry which is preliminary data.</text>
</comment>
<keyword evidence="5" id="KW-0539">Nucleus</keyword>
<feature type="region of interest" description="Disordered" evidence="7">
    <location>
        <begin position="1"/>
        <end position="23"/>
    </location>
</feature>
<evidence type="ECO:0000313" key="9">
    <source>
        <dbReference type="EMBL" id="RYR30288.1"/>
    </source>
</evidence>
<evidence type="ECO:0000259" key="8">
    <source>
        <dbReference type="PROSITE" id="PS50157"/>
    </source>
</evidence>
<proteinExistence type="predicted"/>
<gene>
    <name evidence="9" type="ORF">Ahy_B01g055093</name>
</gene>
<dbReference type="OrthoDB" id="1933825at2759"/>
<dbReference type="Gramene" id="arahy.Tifrunner.gnm2.ann2.Ah11g481200.1">
    <property type="protein sequence ID" value="arahy.Tifrunner.gnm2.ann2.Ah11g481200.1-CDS-1"/>
    <property type="gene ID" value="arahy.Tifrunner.gnm2.ann2.Ah11g481200"/>
</dbReference>
<dbReference type="SUPFAM" id="SSF57667">
    <property type="entry name" value="beta-beta-alpha zinc fingers"/>
    <property type="match status" value="1"/>
</dbReference>
<dbReference type="Gene3D" id="3.30.160.60">
    <property type="entry name" value="Classic Zinc Finger"/>
    <property type="match status" value="1"/>
</dbReference>
<accession>A0A445AV28</accession>
<evidence type="ECO:0000256" key="2">
    <source>
        <dbReference type="ARBA" id="ARBA00022723"/>
    </source>
</evidence>
<evidence type="ECO:0000313" key="10">
    <source>
        <dbReference type="Proteomes" id="UP000289738"/>
    </source>
</evidence>
<dbReference type="PANTHER" id="PTHR47287:SF15">
    <property type="entry name" value="ZINC FINGER PROTEIN 3-LIKE"/>
    <property type="match status" value="1"/>
</dbReference>
<reference evidence="9 10" key="1">
    <citation type="submission" date="2019-01" db="EMBL/GenBank/DDBJ databases">
        <title>Sequencing of cultivated peanut Arachis hypogaea provides insights into genome evolution and oil improvement.</title>
        <authorList>
            <person name="Chen X."/>
        </authorList>
    </citation>
    <scope>NUCLEOTIDE SEQUENCE [LARGE SCALE GENOMIC DNA]</scope>
    <source>
        <strain evidence="10">cv. Fuhuasheng</strain>
        <tissue evidence="9">Leaves</tissue>
    </source>
</reference>
<evidence type="ECO:0000256" key="6">
    <source>
        <dbReference type="PROSITE-ProRule" id="PRU00042"/>
    </source>
</evidence>
<feature type="domain" description="C2H2-type" evidence="8">
    <location>
        <begin position="65"/>
        <end position="92"/>
    </location>
</feature>
<dbReference type="InterPro" id="IPR044246">
    <property type="entry name" value="ZFP3-like"/>
</dbReference>
<keyword evidence="3 6" id="KW-0863">Zinc-finger</keyword>
<feature type="compositionally biased region" description="Low complexity" evidence="7">
    <location>
        <begin position="35"/>
        <end position="47"/>
    </location>
</feature>
<protein>
    <recommendedName>
        <fullName evidence="8">C2H2-type domain-containing protein</fullName>
    </recommendedName>
</protein>
<dbReference type="AlphaFoldDB" id="A0A445AV28"/>
<dbReference type="InterPro" id="IPR036236">
    <property type="entry name" value="Znf_C2H2_sf"/>
</dbReference>
<evidence type="ECO:0000256" key="4">
    <source>
        <dbReference type="ARBA" id="ARBA00022833"/>
    </source>
</evidence>
<evidence type="ECO:0000256" key="3">
    <source>
        <dbReference type="ARBA" id="ARBA00022771"/>
    </source>
</evidence>
<dbReference type="EMBL" id="SDMP01000011">
    <property type="protein sequence ID" value="RYR30288.1"/>
    <property type="molecule type" value="Genomic_DNA"/>
</dbReference>
<comment type="subcellular location">
    <subcellularLocation>
        <location evidence="1">Nucleus</location>
    </subcellularLocation>
</comment>
<organism evidence="9 10">
    <name type="scientific">Arachis hypogaea</name>
    <name type="common">Peanut</name>
    <dbReference type="NCBI Taxonomy" id="3818"/>
    <lineage>
        <taxon>Eukaryota</taxon>
        <taxon>Viridiplantae</taxon>
        <taxon>Streptophyta</taxon>
        <taxon>Embryophyta</taxon>
        <taxon>Tracheophyta</taxon>
        <taxon>Spermatophyta</taxon>
        <taxon>Magnoliopsida</taxon>
        <taxon>eudicotyledons</taxon>
        <taxon>Gunneridae</taxon>
        <taxon>Pentapetalae</taxon>
        <taxon>rosids</taxon>
        <taxon>fabids</taxon>
        <taxon>Fabales</taxon>
        <taxon>Fabaceae</taxon>
        <taxon>Papilionoideae</taxon>
        <taxon>50 kb inversion clade</taxon>
        <taxon>dalbergioids sensu lato</taxon>
        <taxon>Dalbergieae</taxon>
        <taxon>Pterocarpus clade</taxon>
        <taxon>Arachis</taxon>
    </lineage>
</organism>
<keyword evidence="2" id="KW-0479">Metal-binding</keyword>
<dbReference type="PANTHER" id="PTHR47287">
    <property type="entry name" value="C2H2 AND C2HC ZINC FINGERS SUPERFAMILY PROTEIN"/>
    <property type="match status" value="1"/>
</dbReference>
<dbReference type="GO" id="GO:0009788">
    <property type="term" value="P:negative regulation of abscisic acid-activated signaling pathway"/>
    <property type="evidence" value="ECO:0007669"/>
    <property type="project" value="InterPro"/>
</dbReference>
<keyword evidence="4" id="KW-0862">Zinc</keyword>
<dbReference type="STRING" id="3818.A0A445AV28"/>
<dbReference type="Proteomes" id="UP000289738">
    <property type="component" value="Chromosome B01"/>
</dbReference>
<sequence length="183" mass="20116">MNNFHPNTSLHLSHHHHHHLPTADENSINLDLLLEPSSSSTSSSSPLSGGGGGNNYNNMTEARVFSCNYCQRKFYSSQALGGHQNAHKLERTLAKKTREITSSMQDHRSNFINSTTTTTSHHAFGVLENHVHGAGGRRDNNSFSYGGSKQLGVAASWSRGYTTTTSENVHQEDISQLDLSLRL</sequence>
<dbReference type="PROSITE" id="PS00028">
    <property type="entry name" value="ZINC_FINGER_C2H2_1"/>
    <property type="match status" value="1"/>
</dbReference>
<dbReference type="GO" id="GO:0008270">
    <property type="term" value="F:zinc ion binding"/>
    <property type="evidence" value="ECO:0007669"/>
    <property type="project" value="UniProtKB-KW"/>
</dbReference>
<keyword evidence="10" id="KW-1185">Reference proteome</keyword>
<feature type="region of interest" description="Disordered" evidence="7">
    <location>
        <begin position="35"/>
        <end position="54"/>
    </location>
</feature>